<evidence type="ECO:0000256" key="5">
    <source>
        <dbReference type="ARBA" id="ARBA00022764"/>
    </source>
</evidence>
<evidence type="ECO:0000256" key="6">
    <source>
        <dbReference type="SAM" id="SignalP"/>
    </source>
</evidence>
<feature type="signal peptide" evidence="6">
    <location>
        <begin position="1"/>
        <end position="24"/>
    </location>
</feature>
<evidence type="ECO:0000313" key="8">
    <source>
        <dbReference type="EMBL" id="GGW88904.1"/>
    </source>
</evidence>
<dbReference type="Gene3D" id="3.40.190.10">
    <property type="entry name" value="Periplasmic binding protein-like II"/>
    <property type="match status" value="2"/>
</dbReference>
<keyword evidence="4 6" id="KW-0732">Signal</keyword>
<dbReference type="GO" id="GO:0030288">
    <property type="term" value="C:outer membrane-bounded periplasmic space"/>
    <property type="evidence" value="ECO:0007669"/>
    <property type="project" value="InterPro"/>
</dbReference>
<keyword evidence="3" id="KW-0813">Transport</keyword>
<keyword evidence="5" id="KW-0574">Periplasm</keyword>
<dbReference type="RefSeq" id="WP_189385241.1">
    <property type="nucleotide sequence ID" value="NZ_BAABFY010000017.1"/>
</dbReference>
<dbReference type="NCBIfam" id="TIGR01096">
    <property type="entry name" value="3A0103s03R"/>
    <property type="match status" value="1"/>
</dbReference>
<dbReference type="InterPro" id="IPR005768">
    <property type="entry name" value="Lys_Arg_Orn-bd"/>
</dbReference>
<dbReference type="CDD" id="cd13703">
    <property type="entry name" value="PBP2_HisJ_LAO"/>
    <property type="match status" value="1"/>
</dbReference>
<accession>A0A918JLV3</accession>
<dbReference type="SMART" id="SM00062">
    <property type="entry name" value="PBPb"/>
    <property type="match status" value="1"/>
</dbReference>
<dbReference type="PANTHER" id="PTHR35936:SF13">
    <property type="entry name" value="HISTIDINE-BINDING PERIPLASMIC PROTEIN"/>
    <property type="match status" value="1"/>
</dbReference>
<keyword evidence="9" id="KW-1185">Reference proteome</keyword>
<evidence type="ECO:0000256" key="2">
    <source>
        <dbReference type="ARBA" id="ARBA00010333"/>
    </source>
</evidence>
<comment type="caution">
    <text evidence="8">The sequence shown here is derived from an EMBL/GenBank/DDBJ whole genome shotgun (WGS) entry which is preliminary data.</text>
</comment>
<dbReference type="EMBL" id="BMYS01000013">
    <property type="protein sequence ID" value="GGW88904.1"/>
    <property type="molecule type" value="Genomic_DNA"/>
</dbReference>
<dbReference type="PANTHER" id="PTHR35936">
    <property type="entry name" value="MEMBRANE-BOUND LYTIC MUREIN TRANSGLYCOSYLASE F"/>
    <property type="match status" value="1"/>
</dbReference>
<evidence type="ECO:0000256" key="4">
    <source>
        <dbReference type="ARBA" id="ARBA00022729"/>
    </source>
</evidence>
<dbReference type="SUPFAM" id="SSF53850">
    <property type="entry name" value="Periplasmic binding protein-like II"/>
    <property type="match status" value="1"/>
</dbReference>
<name>A0A918JLV3_9BURK</name>
<organism evidence="8 9">
    <name type="scientific">Advenella faeciporci</name>
    <dbReference type="NCBI Taxonomy" id="797535"/>
    <lineage>
        <taxon>Bacteria</taxon>
        <taxon>Pseudomonadati</taxon>
        <taxon>Pseudomonadota</taxon>
        <taxon>Betaproteobacteria</taxon>
        <taxon>Burkholderiales</taxon>
        <taxon>Alcaligenaceae</taxon>
    </lineage>
</organism>
<feature type="chain" id="PRO_5036805053" evidence="6">
    <location>
        <begin position="25"/>
        <end position="267"/>
    </location>
</feature>
<dbReference type="Pfam" id="PF00497">
    <property type="entry name" value="SBP_bac_3"/>
    <property type="match status" value="1"/>
</dbReference>
<dbReference type="AlphaFoldDB" id="A0A918JLV3"/>
<evidence type="ECO:0000313" key="9">
    <source>
        <dbReference type="Proteomes" id="UP000608345"/>
    </source>
</evidence>
<proteinExistence type="inferred from homology"/>
<reference evidence="8" key="2">
    <citation type="submission" date="2020-09" db="EMBL/GenBank/DDBJ databases">
        <authorList>
            <person name="Sun Q."/>
            <person name="Kim S."/>
        </authorList>
    </citation>
    <scope>NUCLEOTIDE SEQUENCE</scope>
    <source>
        <strain evidence="8">KCTC 23732</strain>
    </source>
</reference>
<feature type="domain" description="Solute-binding protein family 3/N-terminal" evidence="7">
    <location>
        <begin position="30"/>
        <end position="259"/>
    </location>
</feature>
<protein>
    <submittedName>
        <fullName evidence="8">ABC transporter substrate-binding protein</fullName>
    </submittedName>
</protein>
<dbReference type="Proteomes" id="UP000608345">
    <property type="component" value="Unassembled WGS sequence"/>
</dbReference>
<sequence length="267" mass="28670">MKIRKILIAAGLACSVLGMGNLAAASEWKEIRIGVEATYPPFEYRNAKGEMEGFDVDVANAICGKLDAKCVWVEQSFDGLIPALQARKFEVIHSSMTATEARSKVIDFTDPLYAIPTQLIAKKGSGTLPTAESLSGKRLGVLQGTTQEAFAKKAWGKGGVQIVSYQDQSQTYADLRAGRLDAALLEKPNAIAGFLVTPEGRDFEFVGEVLSGDPILTNEIAMGLRKSDVKLKEAINKAINELAAEGTIAEIAGKYFQPGEIGLMQAK</sequence>
<comment type="similarity">
    <text evidence="2">Belongs to the bacterial solute-binding protein 3 family.</text>
</comment>
<dbReference type="InterPro" id="IPR001638">
    <property type="entry name" value="Solute-binding_3/MltF_N"/>
</dbReference>
<evidence type="ECO:0000259" key="7">
    <source>
        <dbReference type="SMART" id="SM00062"/>
    </source>
</evidence>
<gene>
    <name evidence="8" type="ORF">GCM10011450_18870</name>
</gene>
<comment type="subcellular location">
    <subcellularLocation>
        <location evidence="1">Periplasm</location>
    </subcellularLocation>
</comment>
<reference evidence="8" key="1">
    <citation type="journal article" date="2014" name="Int. J. Syst. Evol. Microbiol.">
        <title>Complete genome sequence of Corynebacterium casei LMG S-19264T (=DSM 44701T), isolated from a smear-ripened cheese.</title>
        <authorList>
            <consortium name="US DOE Joint Genome Institute (JGI-PGF)"/>
            <person name="Walter F."/>
            <person name="Albersmeier A."/>
            <person name="Kalinowski J."/>
            <person name="Ruckert C."/>
        </authorList>
    </citation>
    <scope>NUCLEOTIDE SEQUENCE</scope>
    <source>
        <strain evidence="8">KCTC 23732</strain>
    </source>
</reference>
<evidence type="ECO:0000256" key="3">
    <source>
        <dbReference type="ARBA" id="ARBA00022448"/>
    </source>
</evidence>
<evidence type="ECO:0000256" key="1">
    <source>
        <dbReference type="ARBA" id="ARBA00004418"/>
    </source>
</evidence>